<evidence type="ECO:0000256" key="3">
    <source>
        <dbReference type="ARBA" id="ARBA00022989"/>
    </source>
</evidence>
<comment type="subcellular location">
    <subcellularLocation>
        <location evidence="1">Membrane</location>
        <topology evidence="1">Multi-pass membrane protein</topology>
    </subcellularLocation>
</comment>
<feature type="transmembrane region" description="Helical" evidence="6">
    <location>
        <begin position="169"/>
        <end position="186"/>
    </location>
</feature>
<reference evidence="8" key="1">
    <citation type="journal article" date="2014" name="Int. J. Syst. Evol. Microbiol.">
        <title>Complete genome sequence of Corynebacterium casei LMG S-19264T (=DSM 44701T), isolated from a smear-ripened cheese.</title>
        <authorList>
            <consortium name="US DOE Joint Genome Institute (JGI-PGF)"/>
            <person name="Walter F."/>
            <person name="Albersmeier A."/>
            <person name="Kalinowski J."/>
            <person name="Ruckert C."/>
        </authorList>
    </citation>
    <scope>NUCLEOTIDE SEQUENCE</scope>
    <source>
        <strain evidence="8">VKM B-1606</strain>
    </source>
</reference>
<feature type="domain" description="SLC26A/SulP transporter" evidence="7">
    <location>
        <begin position="16"/>
        <end position="384"/>
    </location>
</feature>
<reference evidence="9 10" key="2">
    <citation type="submission" date="2021-01" db="EMBL/GenBank/DDBJ databases">
        <title>Genomic Encyclopedia of Type Strains, Phase IV (KMG-IV): sequencing the most valuable type-strain genomes for metagenomic binning, comparative biology and taxonomic classification.</title>
        <authorList>
            <person name="Goeker M."/>
        </authorList>
    </citation>
    <scope>NUCLEOTIDE SEQUENCE [LARGE SCALE GENOMIC DNA]</scope>
    <source>
        <strain evidence="9 10">DSM 6130</strain>
    </source>
</reference>
<feature type="transmembrane region" description="Helical" evidence="6">
    <location>
        <begin position="20"/>
        <end position="38"/>
    </location>
</feature>
<dbReference type="InterPro" id="IPR011547">
    <property type="entry name" value="SLC26A/SulP_dom"/>
</dbReference>
<feature type="transmembrane region" description="Helical" evidence="6">
    <location>
        <begin position="121"/>
        <end position="141"/>
    </location>
</feature>
<feature type="transmembrane region" description="Helical" evidence="6">
    <location>
        <begin position="45"/>
        <end position="69"/>
    </location>
</feature>
<gene>
    <name evidence="8" type="ORF">GCM10008170_04000</name>
    <name evidence="9" type="ORF">JOD31_001548</name>
</gene>
<keyword evidence="2 6" id="KW-0812">Transmembrane</keyword>
<feature type="region of interest" description="Disordered" evidence="5">
    <location>
        <begin position="488"/>
        <end position="510"/>
    </location>
</feature>
<evidence type="ECO:0000313" key="10">
    <source>
        <dbReference type="Proteomes" id="UP000758856"/>
    </source>
</evidence>
<dbReference type="InterPro" id="IPR001902">
    <property type="entry name" value="SLC26A/SulP_fam"/>
</dbReference>
<evidence type="ECO:0000256" key="2">
    <source>
        <dbReference type="ARBA" id="ARBA00022692"/>
    </source>
</evidence>
<protein>
    <submittedName>
        <fullName evidence="9">MFS superfamily sulfate permease-like transporter</fullName>
    </submittedName>
    <submittedName>
        <fullName evidence="8">Sulfate transporter</fullName>
    </submittedName>
</protein>
<dbReference type="EMBL" id="JAFBCY010000002">
    <property type="protein sequence ID" value="MBM7851323.1"/>
    <property type="molecule type" value="Genomic_DNA"/>
</dbReference>
<dbReference type="GO" id="GO:0016020">
    <property type="term" value="C:membrane"/>
    <property type="evidence" value="ECO:0007669"/>
    <property type="project" value="UniProtKB-SubCell"/>
</dbReference>
<evidence type="ECO:0000256" key="1">
    <source>
        <dbReference type="ARBA" id="ARBA00004141"/>
    </source>
</evidence>
<keyword evidence="4 6" id="KW-0472">Membrane</keyword>
<feature type="transmembrane region" description="Helical" evidence="6">
    <location>
        <begin position="380"/>
        <end position="408"/>
    </location>
</feature>
<evidence type="ECO:0000313" key="8">
    <source>
        <dbReference type="EMBL" id="GLK54381.1"/>
    </source>
</evidence>
<feature type="transmembrane region" description="Helical" evidence="6">
    <location>
        <begin position="89"/>
        <end position="109"/>
    </location>
</feature>
<feature type="transmembrane region" description="Helical" evidence="6">
    <location>
        <begin position="330"/>
        <end position="360"/>
    </location>
</feature>
<evidence type="ECO:0000313" key="9">
    <source>
        <dbReference type="EMBL" id="MBM7851323.1"/>
    </source>
</evidence>
<dbReference type="RefSeq" id="WP_204949711.1">
    <property type="nucleotide sequence ID" value="NZ_BSFF01000001.1"/>
</dbReference>
<evidence type="ECO:0000313" key="11">
    <source>
        <dbReference type="Proteomes" id="UP001143400"/>
    </source>
</evidence>
<comment type="caution">
    <text evidence="8">The sequence shown here is derived from an EMBL/GenBank/DDBJ whole genome shotgun (WGS) entry which is preliminary data.</text>
</comment>
<sequence length="510" mass="52186">MNLSALKPSLPASLGRDLPASIVVFMVALPLCMGIAVASGVPAELGLVTGVVGGVIVGLIGGSPLQVSGPAAGLAVVVFEIVREHGLEMLGPILLLAGALQIAAGLLGLGKWFKAISPAVVHGMLAGIGVLIVVVQLHVLIDGAPLPNALESLIAIPAAFGDVMRLTTVKGPAALAVGLTTILAMIGWEKLRPANLRLIPGALVGVAAGTALAAAFALPIKRVEIPDSILGGLKLTDAAGLAGLMAPGPLLAAVIIAVIASAETMLSAAAVDKMHTGPRTAYDRELSAQGVGNAICGALGALPMTGVIVRSSANVQAGAISRWSAILHGLWILAFVAAIPWALEVVPTAALAGILIVTGWRLVSVEHARGLFRRHGALPAAVWAATLIVVVAVDLLTGVLVGLALAGIEILPHLKRRYLVVRRHDTADGGVDMRLAGAATFLQLPQLEKELAAVPEGATVTLRTSRLSYIDHTTSEMIADWAERRKGGTRMPVDHSAPSHERRLANALPA</sequence>
<evidence type="ECO:0000256" key="5">
    <source>
        <dbReference type="SAM" id="MobiDB-lite"/>
    </source>
</evidence>
<dbReference type="Proteomes" id="UP000758856">
    <property type="component" value="Unassembled WGS sequence"/>
</dbReference>
<dbReference type="PANTHER" id="PTHR11814">
    <property type="entry name" value="SULFATE TRANSPORTER"/>
    <property type="match status" value="1"/>
</dbReference>
<dbReference type="EMBL" id="BSFF01000001">
    <property type="protein sequence ID" value="GLK54381.1"/>
    <property type="molecule type" value="Genomic_DNA"/>
</dbReference>
<keyword evidence="3 6" id="KW-1133">Transmembrane helix</keyword>
<feature type="transmembrane region" description="Helical" evidence="6">
    <location>
        <begin position="238"/>
        <end position="260"/>
    </location>
</feature>
<dbReference type="Pfam" id="PF00916">
    <property type="entry name" value="Sulfate_transp"/>
    <property type="match status" value="1"/>
</dbReference>
<evidence type="ECO:0000256" key="4">
    <source>
        <dbReference type="ARBA" id="ARBA00023136"/>
    </source>
</evidence>
<proteinExistence type="predicted"/>
<accession>A0A9W6ISN3</accession>
<dbReference type="AlphaFoldDB" id="A0A9W6ISN3"/>
<dbReference type="GO" id="GO:0055085">
    <property type="term" value="P:transmembrane transport"/>
    <property type="evidence" value="ECO:0007669"/>
    <property type="project" value="InterPro"/>
</dbReference>
<dbReference type="Proteomes" id="UP001143400">
    <property type="component" value="Unassembled WGS sequence"/>
</dbReference>
<evidence type="ECO:0000259" key="7">
    <source>
        <dbReference type="Pfam" id="PF00916"/>
    </source>
</evidence>
<reference evidence="8" key="3">
    <citation type="submission" date="2023-01" db="EMBL/GenBank/DDBJ databases">
        <authorList>
            <person name="Sun Q."/>
            <person name="Evtushenko L."/>
        </authorList>
    </citation>
    <scope>NUCLEOTIDE SEQUENCE</scope>
    <source>
        <strain evidence="8">VKM B-1606</strain>
    </source>
</reference>
<name>A0A9W6ISN3_9HYPH</name>
<organism evidence="8 11">
    <name type="scientific">Methylopila capsulata</name>
    <dbReference type="NCBI Taxonomy" id="61654"/>
    <lineage>
        <taxon>Bacteria</taxon>
        <taxon>Pseudomonadati</taxon>
        <taxon>Pseudomonadota</taxon>
        <taxon>Alphaproteobacteria</taxon>
        <taxon>Hyphomicrobiales</taxon>
        <taxon>Methylopilaceae</taxon>
        <taxon>Methylopila</taxon>
    </lineage>
</organism>
<feature type="transmembrane region" description="Helical" evidence="6">
    <location>
        <begin position="198"/>
        <end position="218"/>
    </location>
</feature>
<keyword evidence="10" id="KW-1185">Reference proteome</keyword>
<evidence type="ECO:0000256" key="6">
    <source>
        <dbReference type="SAM" id="Phobius"/>
    </source>
</evidence>